<feature type="coiled-coil region" evidence="1">
    <location>
        <begin position="341"/>
        <end position="368"/>
    </location>
</feature>
<dbReference type="PANTHER" id="PTHR38032:SF1">
    <property type="entry name" value="RNA-BINDING PROTEIN KHPB N-TERMINAL DOMAIN-CONTAINING PROTEIN"/>
    <property type="match status" value="1"/>
</dbReference>
<feature type="region of interest" description="Disordered" evidence="2">
    <location>
        <begin position="79"/>
        <end position="104"/>
    </location>
</feature>
<dbReference type="InterPro" id="IPR046866">
    <property type="entry name" value="FapA_N"/>
</dbReference>
<evidence type="ECO:0000259" key="3">
    <source>
        <dbReference type="Pfam" id="PF20250"/>
    </source>
</evidence>
<dbReference type="InterPro" id="IPR005646">
    <property type="entry name" value="FapA"/>
</dbReference>
<dbReference type="Pfam" id="PF20250">
    <property type="entry name" value="FapA_N"/>
    <property type="match status" value="1"/>
</dbReference>
<proteinExistence type="predicted"/>
<dbReference type="Proteomes" id="UP000017148">
    <property type="component" value="Unassembled WGS sequence"/>
</dbReference>
<dbReference type="AlphaFoldDB" id="U7D784"/>
<accession>U7D784</accession>
<comment type="caution">
    <text evidence="4">The sequence shown here is derived from an EMBL/GenBank/DDBJ whole genome shotgun (WGS) entry which is preliminary data.</text>
</comment>
<dbReference type="Pfam" id="PF03961">
    <property type="entry name" value="FapA"/>
    <property type="match status" value="1"/>
</dbReference>
<dbReference type="STRING" id="1313304.CALK_1249"/>
<keyword evidence="5" id="KW-1185">Reference proteome</keyword>
<sequence>MVFGIDEAALEKIVEEELIEENVPVAMGTEPIPGKNGGIEYKVSLSKDLTPSVKDDGSVDFREVKSITQLSRGDIIAEQIPPTEGTPGKAVTGEEIPPTPGKPYVLNPSENISVSKDGTQLIAEKNGVLSKDKDLLVLKDYLEIPGDVDFEVGNISFPGRIIINGSVRPGFTVEGGDDVLIHGDVEAATIKSKEGSVQIEQGIIGKDTAYIYSPKRVNVNFAQNCTLETEGLINVENSLLHCSCYCKNFQAETNAKVIGGMVEAEQSIEIGHSGNKDNTKTELIVDDKQRRELQNKRQQLTEALSLLEKQQMPLMRDIKNKKKLISKVGSDALSPKVKQQVVNEANQLKSIEKKLNLIRKNLLLIEEELEKDFDQSGYVTIAGTIHSGTMVRLYREVHKVKSEATGKIFRIVRGEMKVSNK</sequence>
<reference evidence="4 5" key="1">
    <citation type="journal article" date="2013" name="Environ. Microbiol.">
        <title>Genome analysis of Chitinivibrio alkaliphilus gen. nov., sp. nov., a novel extremely haloalkaliphilic anaerobic chitinolytic bacterium from the candidate phylum Termite Group 3.</title>
        <authorList>
            <person name="Sorokin D.Y."/>
            <person name="Gumerov V.M."/>
            <person name="Rakitin A.L."/>
            <person name="Beletsky A.V."/>
            <person name="Damste J.S."/>
            <person name="Muyzer G."/>
            <person name="Mardanov A.V."/>
            <person name="Ravin N.V."/>
        </authorList>
    </citation>
    <scope>NUCLEOTIDE SEQUENCE [LARGE SCALE GENOMIC DNA]</scope>
    <source>
        <strain evidence="4 5">ACht1</strain>
    </source>
</reference>
<name>U7D784_9BACT</name>
<dbReference type="PANTHER" id="PTHR38032">
    <property type="entry name" value="POLYMERASE-RELATED"/>
    <property type="match status" value="1"/>
</dbReference>
<feature type="domain" description="Flagellar Assembly Protein A N-terminal region" evidence="3">
    <location>
        <begin position="2"/>
        <end position="132"/>
    </location>
</feature>
<protein>
    <recommendedName>
        <fullName evidence="3">Flagellar Assembly Protein A N-terminal region domain-containing protein</fullName>
    </recommendedName>
</protein>
<gene>
    <name evidence="4" type="ORF">CALK_1249</name>
</gene>
<evidence type="ECO:0000256" key="1">
    <source>
        <dbReference type="SAM" id="Coils"/>
    </source>
</evidence>
<evidence type="ECO:0000313" key="5">
    <source>
        <dbReference type="Proteomes" id="UP000017148"/>
    </source>
</evidence>
<evidence type="ECO:0000256" key="2">
    <source>
        <dbReference type="SAM" id="MobiDB-lite"/>
    </source>
</evidence>
<dbReference type="InterPro" id="IPR046865">
    <property type="entry name" value="FapA_b_solenoid"/>
</dbReference>
<evidence type="ECO:0000313" key="4">
    <source>
        <dbReference type="EMBL" id="ERP31803.1"/>
    </source>
</evidence>
<dbReference type="eggNOG" id="COG1315">
    <property type="taxonomic scope" value="Bacteria"/>
</dbReference>
<keyword evidence="1" id="KW-0175">Coiled coil</keyword>
<dbReference type="EMBL" id="ASJR01000009">
    <property type="protein sequence ID" value="ERP31803.1"/>
    <property type="molecule type" value="Genomic_DNA"/>
</dbReference>
<organism evidence="4 5">
    <name type="scientific">Chitinivibrio alkaliphilus ACht1</name>
    <dbReference type="NCBI Taxonomy" id="1313304"/>
    <lineage>
        <taxon>Bacteria</taxon>
        <taxon>Pseudomonadati</taxon>
        <taxon>Fibrobacterota</taxon>
        <taxon>Chitinivibrionia</taxon>
        <taxon>Chitinivibrionales</taxon>
        <taxon>Chitinivibrionaceae</taxon>
        <taxon>Chitinivibrio</taxon>
    </lineage>
</organism>